<evidence type="ECO:0000313" key="2">
    <source>
        <dbReference type="EMBL" id="PNS16661.1"/>
    </source>
</evidence>
<reference evidence="2 3" key="1">
    <citation type="submission" date="2017-06" db="EMBL/GenBank/DDBJ databases">
        <title>Draft genome sequence of a variant of Elsinoe murrayae.</title>
        <authorList>
            <person name="Cheng Q."/>
        </authorList>
    </citation>
    <scope>NUCLEOTIDE SEQUENCE [LARGE SCALE GENOMIC DNA]</scope>
    <source>
        <strain evidence="2 3">CQ-2017a</strain>
    </source>
</reference>
<dbReference type="Proteomes" id="UP000243797">
    <property type="component" value="Unassembled WGS sequence"/>
</dbReference>
<protein>
    <recommendedName>
        <fullName evidence="4">C2H2-type domain-containing protein</fullName>
    </recommendedName>
</protein>
<name>A0A2K1QNR4_9PEZI</name>
<dbReference type="OrthoDB" id="5062908at2759"/>
<feature type="compositionally biased region" description="Polar residues" evidence="1">
    <location>
        <begin position="7"/>
        <end position="30"/>
    </location>
</feature>
<evidence type="ECO:0000313" key="3">
    <source>
        <dbReference type="Proteomes" id="UP000243797"/>
    </source>
</evidence>
<gene>
    <name evidence="2" type="ORF">CAC42_4625</name>
</gene>
<feature type="region of interest" description="Disordered" evidence="1">
    <location>
        <begin position="154"/>
        <end position="189"/>
    </location>
</feature>
<organism evidence="2 3">
    <name type="scientific">Sphaceloma murrayae</name>
    <dbReference type="NCBI Taxonomy" id="2082308"/>
    <lineage>
        <taxon>Eukaryota</taxon>
        <taxon>Fungi</taxon>
        <taxon>Dikarya</taxon>
        <taxon>Ascomycota</taxon>
        <taxon>Pezizomycotina</taxon>
        <taxon>Dothideomycetes</taxon>
        <taxon>Dothideomycetidae</taxon>
        <taxon>Myriangiales</taxon>
        <taxon>Elsinoaceae</taxon>
        <taxon>Sphaceloma</taxon>
    </lineage>
</organism>
<comment type="caution">
    <text evidence="2">The sequence shown here is derived from an EMBL/GenBank/DDBJ whole genome shotgun (WGS) entry which is preliminary data.</text>
</comment>
<evidence type="ECO:0008006" key="4">
    <source>
        <dbReference type="Google" id="ProtNLM"/>
    </source>
</evidence>
<dbReference type="EMBL" id="NKHZ01000055">
    <property type="protein sequence ID" value="PNS16661.1"/>
    <property type="molecule type" value="Genomic_DNA"/>
</dbReference>
<sequence>MYRKSSIAESNSQRRTSLRSSYSCGSQLPNQDLEGTIVDPSSLSYMASVPVFSLDGQTVGQNEELAMQRQLLPGSTGDLAHASYTGRWIATDAPPSSYQSDYFGSALPGFSSTTPLDFNDAQAFQQWTNMPVPSAPCRQVDVPQQIGRPILAMRPTDPNAQAPTGNRPVSQGSNMHGEGIQSNEREGRFRTHEYYRASQKSDGLYHCPFQGCGHKPTKLKCNYEFVHH</sequence>
<dbReference type="InParanoid" id="A0A2K1QNR4"/>
<dbReference type="AlphaFoldDB" id="A0A2K1QNR4"/>
<evidence type="ECO:0000256" key="1">
    <source>
        <dbReference type="SAM" id="MobiDB-lite"/>
    </source>
</evidence>
<keyword evidence="3" id="KW-1185">Reference proteome</keyword>
<feature type="compositionally biased region" description="Polar residues" evidence="1">
    <location>
        <begin position="158"/>
        <end position="174"/>
    </location>
</feature>
<accession>A0A2K1QNR4</accession>
<feature type="region of interest" description="Disordered" evidence="1">
    <location>
        <begin position="1"/>
        <end position="31"/>
    </location>
</feature>
<proteinExistence type="predicted"/>